<keyword evidence="5 7" id="KW-0663">Pyridoxal phosphate</keyword>
<dbReference type="EC" id="1.12.-.-" evidence="11"/>
<dbReference type="PANTHER" id="PTHR21152">
    <property type="entry name" value="AMINOTRANSFERASE CLASS V"/>
    <property type="match status" value="1"/>
</dbReference>
<evidence type="ECO:0000259" key="10">
    <source>
        <dbReference type="Pfam" id="PF00266"/>
    </source>
</evidence>
<evidence type="ECO:0000256" key="7">
    <source>
        <dbReference type="PIRSR" id="PIRSR000524-50"/>
    </source>
</evidence>
<gene>
    <name evidence="11" type="ORF">EAL2_c09930</name>
</gene>
<accession>W8TJA8</accession>
<dbReference type="OrthoDB" id="389074at2"/>
<dbReference type="eggNOG" id="COG0075">
    <property type="taxonomic scope" value="Bacteria"/>
</dbReference>
<keyword evidence="11" id="KW-0560">Oxidoreductase</keyword>
<dbReference type="PROSITE" id="PS00595">
    <property type="entry name" value="AA_TRANSFER_CLASS_5"/>
    <property type="match status" value="1"/>
</dbReference>
<evidence type="ECO:0000256" key="6">
    <source>
        <dbReference type="PIRSR" id="PIRSR000524-1"/>
    </source>
</evidence>
<evidence type="ECO:0000256" key="4">
    <source>
        <dbReference type="ARBA" id="ARBA00022679"/>
    </source>
</evidence>
<dbReference type="Pfam" id="PF00266">
    <property type="entry name" value="Aminotran_5"/>
    <property type="match status" value="1"/>
</dbReference>
<dbReference type="GO" id="GO:0019265">
    <property type="term" value="P:glycine biosynthetic process, by transamination of glyoxylate"/>
    <property type="evidence" value="ECO:0007669"/>
    <property type="project" value="TreeGrafter"/>
</dbReference>
<proteinExistence type="inferred from homology"/>
<reference evidence="11 12" key="1">
    <citation type="journal article" date="2014" name="Genome Announc.">
        <title>Complete Genome Sequence of Amino Acid-Utilizing Eubacterium acidaminophilum al-2 (DSM 3953).</title>
        <authorList>
            <person name="Poehlein A."/>
            <person name="Andreesen J.R."/>
            <person name="Daniel R."/>
        </authorList>
    </citation>
    <scope>NUCLEOTIDE SEQUENCE [LARGE SCALE GENOMIC DNA]</scope>
    <source>
        <strain evidence="11 12">DSM 3953</strain>
    </source>
</reference>
<dbReference type="PANTHER" id="PTHR21152:SF40">
    <property type="entry name" value="ALANINE--GLYOXYLATE AMINOTRANSFERASE"/>
    <property type="match status" value="1"/>
</dbReference>
<sequence>MNEKLLMTPGPTNVPKRVLDSMSQSMMHHRTSEFSCMLSQMSERLKYVFQTSSDVLTFPAAGTGGLEAVIVNLFSPGDRVLLVSIGVFGDRFSKIAQVFGLDVDKLEVPWGMGADPQTIKESLKDSHKAVIVTHNETSTAAANDIKKIAEMLSGEDKLLIVDAVSSLGGLELRMDEWGIDAVVTASQKALMSPPGLAFISLSERAWEKSKESRLPKYYWDFEKARADLNKAKAQNPYTPAVSLIAATNEALAIIQEEGIENAWKRHELMANRIRSGIEKIGLGIFTHRDYLSNTVTAVDVGEKAETVKAMMENEHGIIISGGQGVLKGRIIRIGHMGCIDGEMADRTLKALEDCMNRA</sequence>
<evidence type="ECO:0000256" key="8">
    <source>
        <dbReference type="RuleBase" id="RU004075"/>
    </source>
</evidence>
<comment type="cofactor">
    <cofactor evidence="1 7 9">
        <name>pyridoxal 5'-phosphate</name>
        <dbReference type="ChEBI" id="CHEBI:597326"/>
    </cofactor>
</comment>
<dbReference type="PATRIC" id="fig|1286171.3.peg.943"/>
<keyword evidence="12" id="KW-1185">Reference proteome</keyword>
<dbReference type="InterPro" id="IPR020578">
    <property type="entry name" value="Aminotrans_V_PyrdxlP_BS"/>
</dbReference>
<evidence type="ECO:0000256" key="1">
    <source>
        <dbReference type="ARBA" id="ARBA00001933"/>
    </source>
</evidence>
<keyword evidence="3" id="KW-0032">Aminotransferase</keyword>
<evidence type="ECO:0000313" key="11">
    <source>
        <dbReference type="EMBL" id="AHM56292.1"/>
    </source>
</evidence>
<evidence type="ECO:0000256" key="2">
    <source>
        <dbReference type="ARBA" id="ARBA00009236"/>
    </source>
</evidence>
<feature type="modified residue" description="N6-(pyridoxal phosphate)lysine" evidence="7">
    <location>
        <position position="188"/>
    </location>
</feature>
<dbReference type="InterPro" id="IPR015422">
    <property type="entry name" value="PyrdxlP-dep_Trfase_small"/>
</dbReference>
<organism evidence="11 12">
    <name type="scientific">Peptoclostridium acidaminophilum DSM 3953</name>
    <dbReference type="NCBI Taxonomy" id="1286171"/>
    <lineage>
        <taxon>Bacteria</taxon>
        <taxon>Bacillati</taxon>
        <taxon>Bacillota</taxon>
        <taxon>Clostridia</taxon>
        <taxon>Peptostreptococcales</taxon>
        <taxon>Peptoclostridiaceae</taxon>
        <taxon>Peptoclostridium</taxon>
    </lineage>
</organism>
<dbReference type="RefSeq" id="WP_025435303.1">
    <property type="nucleotide sequence ID" value="NZ_CP007452.1"/>
</dbReference>
<name>W8TJA8_PEPAC</name>
<dbReference type="KEGG" id="eac:EAL2_c09930"/>
<evidence type="ECO:0000256" key="9">
    <source>
        <dbReference type="RuleBase" id="RU004504"/>
    </source>
</evidence>
<dbReference type="Gene3D" id="3.90.1150.10">
    <property type="entry name" value="Aspartate Aminotransferase, domain 1"/>
    <property type="match status" value="1"/>
</dbReference>
<dbReference type="AlphaFoldDB" id="W8TJA8"/>
<dbReference type="FunFam" id="3.40.640.10:FF:000027">
    <property type="entry name" value="Serine--pyruvate aminotransferase, mitochondrial"/>
    <property type="match status" value="1"/>
</dbReference>
<dbReference type="PIRSF" id="PIRSF000524">
    <property type="entry name" value="SPT"/>
    <property type="match status" value="1"/>
</dbReference>
<evidence type="ECO:0000256" key="3">
    <source>
        <dbReference type="ARBA" id="ARBA00022576"/>
    </source>
</evidence>
<keyword evidence="4" id="KW-0808">Transferase</keyword>
<evidence type="ECO:0000256" key="5">
    <source>
        <dbReference type="ARBA" id="ARBA00022898"/>
    </source>
</evidence>
<dbReference type="GO" id="GO:0008453">
    <property type="term" value="F:alanine-glyoxylate transaminase activity"/>
    <property type="evidence" value="ECO:0007669"/>
    <property type="project" value="TreeGrafter"/>
</dbReference>
<feature type="binding site" evidence="6">
    <location>
        <position position="332"/>
    </location>
    <ligand>
        <name>substrate</name>
    </ligand>
</feature>
<dbReference type="Proteomes" id="UP000019591">
    <property type="component" value="Chromosome"/>
</dbReference>
<dbReference type="GO" id="GO:0004760">
    <property type="term" value="F:L-serine-pyruvate transaminase activity"/>
    <property type="evidence" value="ECO:0007669"/>
    <property type="project" value="TreeGrafter"/>
</dbReference>
<dbReference type="InterPro" id="IPR015424">
    <property type="entry name" value="PyrdxlP-dep_Trfase"/>
</dbReference>
<protein>
    <submittedName>
        <fullName evidence="11">Soluble hydrogenase, small subunit</fullName>
        <ecNumber evidence="11">1.12.-.-</ecNumber>
    </submittedName>
</protein>
<comment type="similarity">
    <text evidence="2 8">Belongs to the class-V pyridoxal-phosphate-dependent aminotransferase family.</text>
</comment>
<dbReference type="EMBL" id="CP007452">
    <property type="protein sequence ID" value="AHM56292.1"/>
    <property type="molecule type" value="Genomic_DNA"/>
</dbReference>
<dbReference type="InterPro" id="IPR015421">
    <property type="entry name" value="PyrdxlP-dep_Trfase_major"/>
</dbReference>
<dbReference type="Gene3D" id="3.40.640.10">
    <property type="entry name" value="Type I PLP-dependent aspartate aminotransferase-like (Major domain)"/>
    <property type="match status" value="1"/>
</dbReference>
<dbReference type="HOGENOM" id="CLU_027686_1_1_9"/>
<dbReference type="GO" id="GO:0016491">
    <property type="term" value="F:oxidoreductase activity"/>
    <property type="evidence" value="ECO:0007669"/>
    <property type="project" value="UniProtKB-KW"/>
</dbReference>
<dbReference type="SUPFAM" id="SSF53383">
    <property type="entry name" value="PLP-dependent transferases"/>
    <property type="match status" value="1"/>
</dbReference>
<evidence type="ECO:0000313" key="12">
    <source>
        <dbReference type="Proteomes" id="UP000019591"/>
    </source>
</evidence>
<dbReference type="STRING" id="1286171.EAL2_c09930"/>
<feature type="domain" description="Aminotransferase class V" evidence="10">
    <location>
        <begin position="6"/>
        <end position="325"/>
    </location>
</feature>
<dbReference type="InterPro" id="IPR024169">
    <property type="entry name" value="SP_NH2Trfase/AEP_transaminase"/>
</dbReference>
<dbReference type="InterPro" id="IPR000192">
    <property type="entry name" value="Aminotrans_V_dom"/>
</dbReference>